<dbReference type="EMBL" id="JBANQN010000001">
    <property type="protein sequence ID" value="KAK6803254.1"/>
    <property type="molecule type" value="Genomic_DNA"/>
</dbReference>
<feature type="compositionally biased region" description="Acidic residues" evidence="1">
    <location>
        <begin position="1"/>
        <end position="10"/>
    </location>
</feature>
<reference evidence="2 3" key="1">
    <citation type="submission" date="2024-02" db="EMBL/GenBank/DDBJ databases">
        <title>de novo genome assembly of Solanum bulbocastanum strain 11H21.</title>
        <authorList>
            <person name="Hosaka A.J."/>
        </authorList>
    </citation>
    <scope>NUCLEOTIDE SEQUENCE [LARGE SCALE GENOMIC DNA]</scope>
    <source>
        <tissue evidence="2">Young leaves</tissue>
    </source>
</reference>
<feature type="compositionally biased region" description="Basic and acidic residues" evidence="1">
    <location>
        <begin position="11"/>
        <end position="20"/>
    </location>
</feature>
<organism evidence="2 3">
    <name type="scientific">Solanum bulbocastanum</name>
    <name type="common">Wild potato</name>
    <dbReference type="NCBI Taxonomy" id="147425"/>
    <lineage>
        <taxon>Eukaryota</taxon>
        <taxon>Viridiplantae</taxon>
        <taxon>Streptophyta</taxon>
        <taxon>Embryophyta</taxon>
        <taxon>Tracheophyta</taxon>
        <taxon>Spermatophyta</taxon>
        <taxon>Magnoliopsida</taxon>
        <taxon>eudicotyledons</taxon>
        <taxon>Gunneridae</taxon>
        <taxon>Pentapetalae</taxon>
        <taxon>asterids</taxon>
        <taxon>lamiids</taxon>
        <taxon>Solanales</taxon>
        <taxon>Solanaceae</taxon>
        <taxon>Solanoideae</taxon>
        <taxon>Solaneae</taxon>
        <taxon>Solanum</taxon>
    </lineage>
</organism>
<feature type="compositionally biased region" description="Polar residues" evidence="1">
    <location>
        <begin position="124"/>
        <end position="138"/>
    </location>
</feature>
<feature type="region of interest" description="Disordered" evidence="1">
    <location>
        <begin position="1"/>
        <end position="143"/>
    </location>
</feature>
<evidence type="ECO:0000256" key="1">
    <source>
        <dbReference type="SAM" id="MobiDB-lite"/>
    </source>
</evidence>
<gene>
    <name evidence="2" type="ORF">RDI58_001038</name>
</gene>
<dbReference type="AlphaFoldDB" id="A0AAN8U4B3"/>
<feature type="compositionally biased region" description="Basic and acidic residues" evidence="1">
    <location>
        <begin position="78"/>
        <end position="109"/>
    </location>
</feature>
<evidence type="ECO:0000313" key="3">
    <source>
        <dbReference type="Proteomes" id="UP001371456"/>
    </source>
</evidence>
<sequence>MNQLDNDENEQNPKTRRESEQQEQQEQSANEITQETRGTMLQERAQGNHQPAQHTYPKDLVETSKEEQNGKGKGAVWRVKETINNKENTTHRNIEKEKSQPEINSKENIGKYTHTSPNDHDHNNTLGNNSHNLHNSQNEGEKGIFIVQAGVNEAKGQVEKTGHPTLHVDSHIPPPQQGKENIHSDRQTKGKGPTEKDAILKEEQWQIQTRRKNKN</sequence>
<name>A0AAN8U4B3_SOLBU</name>
<feature type="compositionally biased region" description="Basic and acidic residues" evidence="1">
    <location>
        <begin position="156"/>
        <end position="170"/>
    </location>
</feature>
<feature type="compositionally biased region" description="Basic and acidic residues" evidence="1">
    <location>
        <begin position="180"/>
        <end position="204"/>
    </location>
</feature>
<evidence type="ECO:0000313" key="2">
    <source>
        <dbReference type="EMBL" id="KAK6803254.1"/>
    </source>
</evidence>
<accession>A0AAN8U4B3</accession>
<feature type="compositionally biased region" description="Polar residues" evidence="1">
    <location>
        <begin position="29"/>
        <end position="53"/>
    </location>
</feature>
<feature type="compositionally biased region" description="Basic and acidic residues" evidence="1">
    <location>
        <begin position="56"/>
        <end position="70"/>
    </location>
</feature>
<comment type="caution">
    <text evidence="2">The sequence shown here is derived from an EMBL/GenBank/DDBJ whole genome shotgun (WGS) entry which is preliminary data.</text>
</comment>
<proteinExistence type="predicted"/>
<protein>
    <submittedName>
        <fullName evidence="2">Uncharacterized protein</fullName>
    </submittedName>
</protein>
<feature type="region of interest" description="Disordered" evidence="1">
    <location>
        <begin position="155"/>
        <end position="215"/>
    </location>
</feature>
<keyword evidence="3" id="KW-1185">Reference proteome</keyword>
<dbReference type="Proteomes" id="UP001371456">
    <property type="component" value="Unassembled WGS sequence"/>
</dbReference>